<reference evidence="2" key="1">
    <citation type="journal article" date="2014" name="PLoS ONE">
        <title>Transcriptome-Based Identification of ABC Transporters in the Western Tarnished Plant Bug Lygus hesperus.</title>
        <authorList>
            <person name="Hull J.J."/>
            <person name="Chaney K."/>
            <person name="Geib S.M."/>
            <person name="Fabrick J.A."/>
            <person name="Brent C.S."/>
            <person name="Walsh D."/>
            <person name="Lavine L.C."/>
        </authorList>
    </citation>
    <scope>NUCLEOTIDE SEQUENCE</scope>
</reference>
<protein>
    <submittedName>
        <fullName evidence="2">Bridging integrator 2</fullName>
    </submittedName>
</protein>
<gene>
    <name evidence="2" type="primary">Bin2</name>
    <name evidence="2" type="ORF">CM83_3850</name>
</gene>
<dbReference type="EMBL" id="GBHO01021264">
    <property type="protein sequence ID" value="JAG22340.1"/>
    <property type="molecule type" value="Transcribed_RNA"/>
</dbReference>
<accession>A0A0A9XYI0</accession>
<organism evidence="2">
    <name type="scientific">Lygus hesperus</name>
    <name type="common">Western plant bug</name>
    <dbReference type="NCBI Taxonomy" id="30085"/>
    <lineage>
        <taxon>Eukaryota</taxon>
        <taxon>Metazoa</taxon>
        <taxon>Ecdysozoa</taxon>
        <taxon>Arthropoda</taxon>
        <taxon>Hexapoda</taxon>
        <taxon>Insecta</taxon>
        <taxon>Pterygota</taxon>
        <taxon>Neoptera</taxon>
        <taxon>Paraneoptera</taxon>
        <taxon>Hemiptera</taxon>
        <taxon>Heteroptera</taxon>
        <taxon>Panheteroptera</taxon>
        <taxon>Cimicomorpha</taxon>
        <taxon>Miridae</taxon>
        <taxon>Mirini</taxon>
        <taxon>Lygus</taxon>
    </lineage>
</organism>
<dbReference type="AlphaFoldDB" id="A0A0A9XYI0"/>
<feature type="compositionally biased region" description="Polar residues" evidence="1">
    <location>
        <begin position="43"/>
        <end position="53"/>
    </location>
</feature>
<name>A0A0A9XYI0_LYGHE</name>
<sequence length="151" mass="15453">MAVDRVDAEEKTAYMDAEPQAAVDAAAEEGGRALVSPVVSTAIPPTSNASASSIPVPDSTGDGAGAGADGPVQPPAQVEVEAVLCGMEDGAAAATTTEFVSTLRTGYATDVRLLLHRGKKHALEGPKRLSQLQSMIKNMGMCVCMCVCMCV</sequence>
<feature type="region of interest" description="Disordered" evidence="1">
    <location>
        <begin position="42"/>
        <end position="73"/>
    </location>
</feature>
<proteinExistence type="predicted"/>
<evidence type="ECO:0000256" key="1">
    <source>
        <dbReference type="SAM" id="MobiDB-lite"/>
    </source>
</evidence>
<evidence type="ECO:0000313" key="2">
    <source>
        <dbReference type="EMBL" id="JAG22340.1"/>
    </source>
</evidence>
<reference evidence="2" key="2">
    <citation type="submission" date="2014-07" db="EMBL/GenBank/DDBJ databases">
        <authorList>
            <person name="Hull J."/>
        </authorList>
    </citation>
    <scope>NUCLEOTIDE SEQUENCE</scope>
</reference>
<feature type="non-terminal residue" evidence="2">
    <location>
        <position position="151"/>
    </location>
</feature>